<reference evidence="2 3" key="1">
    <citation type="submission" date="2020-04" db="EMBL/GenBank/DDBJ databases">
        <authorList>
            <person name="De Canck E."/>
        </authorList>
    </citation>
    <scope>NUCLEOTIDE SEQUENCE [LARGE SCALE GENOMIC DNA]</scope>
    <source>
        <strain evidence="2 3">LMG 27177</strain>
    </source>
</reference>
<evidence type="ECO:0000313" key="3">
    <source>
        <dbReference type="Proteomes" id="UP000494252"/>
    </source>
</evidence>
<evidence type="ECO:0000256" key="1">
    <source>
        <dbReference type="SAM" id="MobiDB-lite"/>
    </source>
</evidence>
<accession>A0A6J5H3Z6</accession>
<dbReference type="EMBL" id="CADIKI010000039">
    <property type="protein sequence ID" value="CAB3810608.1"/>
    <property type="molecule type" value="Genomic_DNA"/>
</dbReference>
<organism evidence="2 3">
    <name type="scientific">Paraburkholderia fynbosensis</name>
    <dbReference type="NCBI Taxonomy" id="1200993"/>
    <lineage>
        <taxon>Bacteria</taxon>
        <taxon>Pseudomonadati</taxon>
        <taxon>Pseudomonadota</taxon>
        <taxon>Betaproteobacteria</taxon>
        <taxon>Burkholderiales</taxon>
        <taxon>Burkholderiaceae</taxon>
        <taxon>Paraburkholderia</taxon>
    </lineage>
</organism>
<protein>
    <submittedName>
        <fullName evidence="2">Uncharacterized protein</fullName>
    </submittedName>
</protein>
<evidence type="ECO:0000313" key="2">
    <source>
        <dbReference type="EMBL" id="CAB3810608.1"/>
    </source>
</evidence>
<proteinExistence type="predicted"/>
<name>A0A6J5H3Z6_9BURK</name>
<dbReference type="AlphaFoldDB" id="A0A6J5H3Z6"/>
<gene>
    <name evidence="2" type="ORF">LMG27177_07327</name>
</gene>
<sequence length="212" mass="22616">MRVNTRNESSSFDVVIVELASPACTCSTVRAKPALPSGCTTRPTASVVLGTGTAIRAPALTPRVWSTRTRFPTRFSRNVTGQNAMHRSRNCCATSIMSPRGLGCSTRTPVLKGWPTAPSTSFLDHDPAVLLRFPALNGVADIVELHRPPVDADPLAAGERGAGCLGPLPGRRSYRYDARGVRTCRASSRHSHEPSSAVSAQPGRGVRLDEDV</sequence>
<dbReference type="Proteomes" id="UP000494252">
    <property type="component" value="Unassembled WGS sequence"/>
</dbReference>
<keyword evidence="3" id="KW-1185">Reference proteome</keyword>
<feature type="region of interest" description="Disordered" evidence="1">
    <location>
        <begin position="185"/>
        <end position="212"/>
    </location>
</feature>